<accession>A0A450TMV3</accession>
<keyword evidence="6" id="KW-1133">Transmembrane helix</keyword>
<evidence type="ECO:0000256" key="3">
    <source>
        <dbReference type="ARBA" id="ARBA00022748"/>
    </source>
</evidence>
<dbReference type="PROSITE" id="PS50005">
    <property type="entry name" value="TPR"/>
    <property type="match status" value="1"/>
</dbReference>
<dbReference type="NCBIfam" id="TIGR03142">
    <property type="entry name" value="cytochro_ccmI"/>
    <property type="match status" value="1"/>
</dbReference>
<organism evidence="8">
    <name type="scientific">Candidatus Kentrum sp. FW</name>
    <dbReference type="NCBI Taxonomy" id="2126338"/>
    <lineage>
        <taxon>Bacteria</taxon>
        <taxon>Pseudomonadati</taxon>
        <taxon>Pseudomonadota</taxon>
        <taxon>Gammaproteobacteria</taxon>
        <taxon>Candidatus Kentrum</taxon>
    </lineage>
</organism>
<dbReference type="SMART" id="SM00028">
    <property type="entry name" value="TPR"/>
    <property type="match status" value="2"/>
</dbReference>
<evidence type="ECO:0000256" key="2">
    <source>
        <dbReference type="ARBA" id="ARBA00022737"/>
    </source>
</evidence>
<keyword evidence="6" id="KW-0812">Transmembrane</keyword>
<dbReference type="SUPFAM" id="SSF48452">
    <property type="entry name" value="TPR-like"/>
    <property type="match status" value="1"/>
</dbReference>
<evidence type="ECO:0000256" key="5">
    <source>
        <dbReference type="PROSITE-ProRule" id="PRU00339"/>
    </source>
</evidence>
<dbReference type="InterPro" id="IPR011990">
    <property type="entry name" value="TPR-like_helical_dom_sf"/>
</dbReference>
<dbReference type="InterPro" id="IPR056413">
    <property type="entry name" value="TPR_CcmH_CycH"/>
</dbReference>
<keyword evidence="6" id="KW-0472">Membrane</keyword>
<dbReference type="Pfam" id="PF23914">
    <property type="entry name" value="TPR_CcmH_CycH"/>
    <property type="match status" value="1"/>
</dbReference>
<sequence>MIGTFLFIAMIMIGTGLVFVLPAILGRSGNMAYDRKRFNAEIYRERIAELDRQHRDKKIDDAEFTRFRDEIRQSAFSDLAEDNVSGVRKDSAGFSNKFIALVVTLAMPIAAFGLYFQLGRPDILVGGEEIGSPQEISHRSSESGRQPSIMEMIERLALRLREDPDDLEGWLMLGRSYTMLGRLDEARTAFAKAYERWPDNPEILISYAESLAGHNEGNLVGKPSELIQSALRIDPDLPAALWLAGVAAYQQHRPGDAIRYWERLQKKGEISEQDQEILTKALAEARQMIEENRKTDEGPD</sequence>
<dbReference type="AlphaFoldDB" id="A0A450TMV3"/>
<feature type="transmembrane region" description="Helical" evidence="6">
    <location>
        <begin position="98"/>
        <end position="116"/>
    </location>
</feature>
<reference evidence="8" key="1">
    <citation type="submission" date="2019-02" db="EMBL/GenBank/DDBJ databases">
        <authorList>
            <person name="Gruber-Vodicka R. H."/>
            <person name="Seah K. B. B."/>
        </authorList>
    </citation>
    <scope>NUCLEOTIDE SEQUENCE</scope>
    <source>
        <strain evidence="8">BECK_BZ106</strain>
    </source>
</reference>
<dbReference type="GO" id="GO:0017004">
    <property type="term" value="P:cytochrome complex assembly"/>
    <property type="evidence" value="ECO:0007669"/>
    <property type="project" value="UniProtKB-KW"/>
</dbReference>
<keyword evidence="4 5" id="KW-0802">TPR repeat</keyword>
<proteinExistence type="predicted"/>
<feature type="domain" description="Cytochrome c-type biogenesis protein H TPR" evidence="7">
    <location>
        <begin position="137"/>
        <end position="267"/>
    </location>
</feature>
<keyword evidence="3" id="KW-0201">Cytochrome c-type biogenesis</keyword>
<feature type="repeat" description="TPR" evidence="5">
    <location>
        <begin position="167"/>
        <end position="200"/>
    </location>
</feature>
<keyword evidence="2" id="KW-0677">Repeat</keyword>
<dbReference type="InterPro" id="IPR017560">
    <property type="entry name" value="Cyt_c_biogenesis_CcmI"/>
</dbReference>
<dbReference type="InterPro" id="IPR051263">
    <property type="entry name" value="C-type_cytochrome_biogenesis"/>
</dbReference>
<evidence type="ECO:0000313" key="8">
    <source>
        <dbReference type="EMBL" id="VFJ69059.1"/>
    </source>
</evidence>
<name>A0A450TMV3_9GAMM</name>
<dbReference type="PANTHER" id="PTHR47870">
    <property type="entry name" value="CYTOCHROME C-TYPE BIOGENESIS PROTEIN CCMH"/>
    <property type="match status" value="1"/>
</dbReference>
<dbReference type="PANTHER" id="PTHR47870:SF1">
    <property type="entry name" value="CYTOCHROME C-TYPE BIOGENESIS PROTEIN CCMH"/>
    <property type="match status" value="1"/>
</dbReference>
<comment type="subcellular location">
    <subcellularLocation>
        <location evidence="1">Cell envelope</location>
    </subcellularLocation>
</comment>
<gene>
    <name evidence="8" type="ORF">BECKFW1821B_GA0114236_11588</name>
</gene>
<evidence type="ECO:0000256" key="6">
    <source>
        <dbReference type="SAM" id="Phobius"/>
    </source>
</evidence>
<dbReference type="GO" id="GO:0030313">
    <property type="term" value="C:cell envelope"/>
    <property type="evidence" value="ECO:0007669"/>
    <property type="project" value="UniProtKB-SubCell"/>
</dbReference>
<protein>
    <submittedName>
        <fullName evidence="8">Cytochrome c-type biogenesis protein CcmH</fullName>
    </submittedName>
</protein>
<dbReference type="InterPro" id="IPR019734">
    <property type="entry name" value="TPR_rpt"/>
</dbReference>
<evidence type="ECO:0000256" key="1">
    <source>
        <dbReference type="ARBA" id="ARBA00004196"/>
    </source>
</evidence>
<dbReference type="EMBL" id="CAADFD010000158">
    <property type="protein sequence ID" value="VFJ69059.1"/>
    <property type="molecule type" value="Genomic_DNA"/>
</dbReference>
<evidence type="ECO:0000259" key="7">
    <source>
        <dbReference type="Pfam" id="PF23914"/>
    </source>
</evidence>
<feature type="transmembrane region" description="Helical" evidence="6">
    <location>
        <begin position="6"/>
        <end position="26"/>
    </location>
</feature>
<evidence type="ECO:0000256" key="4">
    <source>
        <dbReference type="ARBA" id="ARBA00022803"/>
    </source>
</evidence>
<dbReference type="Gene3D" id="1.25.40.10">
    <property type="entry name" value="Tetratricopeptide repeat domain"/>
    <property type="match status" value="1"/>
</dbReference>